<keyword evidence="5" id="KW-0456">Lyase</keyword>
<keyword evidence="2" id="KW-0349">Heme</keyword>
<name>A0ABR3R8D9_9PLEO</name>
<dbReference type="EMBL" id="JAKJXO020000009">
    <property type="protein sequence ID" value="KAL1600686.1"/>
    <property type="molecule type" value="Genomic_DNA"/>
</dbReference>
<comment type="caution">
    <text evidence="6">The sequence shown here is derived from an EMBL/GenBank/DDBJ whole genome shotgun (WGS) entry which is preliminary data.</text>
</comment>
<evidence type="ECO:0000313" key="6">
    <source>
        <dbReference type="EMBL" id="KAL1600686.1"/>
    </source>
</evidence>
<evidence type="ECO:0008006" key="8">
    <source>
        <dbReference type="Google" id="ProtNLM"/>
    </source>
</evidence>
<evidence type="ECO:0000256" key="4">
    <source>
        <dbReference type="ARBA" id="ARBA00023004"/>
    </source>
</evidence>
<sequence>MACPIPAAARTYPLRKPPNHILPVPRYTITLPSSTTHIHTLYVGLQTHSTDPNTTAADKQAQEQIQTWIKSSGSVYETFTLIDPTNGDLPGSRFWVCYWISSSSNPDSQNIRGPDLIRIWTNTNEEARKHIGLWKESFTTPTSRLETNYAGTDYLPGLARLPGTQVQEHDLATYWGAARDRIPDSAHDLFPRSAPSVGKAHGAGEEDLREKNGVGKVLSGSNRQNIVHIRSGQWWENCEEEEREAYEGKLEPTLRAGLAYLNDHRAETGCMGIRYLRNGDEGEERKESCGAGFFHNLEDLERWSKTHSSHLKIWRGALAHYKAFPEDRRLRTWHEVSVIKEGDARWEYVNCRAGTGVMGCVELEGEILMT</sequence>
<comment type="cofactor">
    <cofactor evidence="1">
        <name>heme b</name>
        <dbReference type="ChEBI" id="CHEBI:60344"/>
    </cofactor>
</comment>
<evidence type="ECO:0000256" key="5">
    <source>
        <dbReference type="ARBA" id="ARBA00023239"/>
    </source>
</evidence>
<dbReference type="InterPro" id="IPR025702">
    <property type="entry name" value="OXD"/>
</dbReference>
<organism evidence="6 7">
    <name type="scientific">Paraconiothyrium brasiliense</name>
    <dbReference type="NCBI Taxonomy" id="300254"/>
    <lineage>
        <taxon>Eukaryota</taxon>
        <taxon>Fungi</taxon>
        <taxon>Dikarya</taxon>
        <taxon>Ascomycota</taxon>
        <taxon>Pezizomycotina</taxon>
        <taxon>Dothideomycetes</taxon>
        <taxon>Pleosporomycetidae</taxon>
        <taxon>Pleosporales</taxon>
        <taxon>Massarineae</taxon>
        <taxon>Didymosphaeriaceae</taxon>
        <taxon>Paraconiothyrium</taxon>
    </lineage>
</organism>
<keyword evidence="7" id="KW-1185">Reference proteome</keyword>
<keyword evidence="3" id="KW-0479">Metal-binding</keyword>
<evidence type="ECO:0000256" key="1">
    <source>
        <dbReference type="ARBA" id="ARBA00001970"/>
    </source>
</evidence>
<accession>A0ABR3R8D9</accession>
<evidence type="ECO:0000256" key="3">
    <source>
        <dbReference type="ARBA" id="ARBA00022723"/>
    </source>
</evidence>
<dbReference type="Proteomes" id="UP001521785">
    <property type="component" value="Unassembled WGS sequence"/>
</dbReference>
<proteinExistence type="predicted"/>
<evidence type="ECO:0000256" key="2">
    <source>
        <dbReference type="ARBA" id="ARBA00022617"/>
    </source>
</evidence>
<evidence type="ECO:0000313" key="7">
    <source>
        <dbReference type="Proteomes" id="UP001521785"/>
    </source>
</evidence>
<dbReference type="Pfam" id="PF13816">
    <property type="entry name" value="Dehydratase_hem"/>
    <property type="match status" value="1"/>
</dbReference>
<protein>
    <recommendedName>
        <fullName evidence="8">Phenylacetaldoxime dehydratase</fullName>
    </recommendedName>
</protein>
<keyword evidence="4" id="KW-0408">Iron</keyword>
<reference evidence="6 7" key="1">
    <citation type="submission" date="2024-02" db="EMBL/GenBank/DDBJ databases">
        <title>De novo assembly and annotation of 12 fungi associated with fruit tree decline syndrome in Ontario, Canada.</title>
        <authorList>
            <person name="Sulman M."/>
            <person name="Ellouze W."/>
            <person name="Ilyukhin E."/>
        </authorList>
    </citation>
    <scope>NUCLEOTIDE SEQUENCE [LARGE SCALE GENOMIC DNA]</scope>
    <source>
        <strain evidence="6 7">M42-189</strain>
    </source>
</reference>
<gene>
    <name evidence="6" type="ORF">SLS60_007074</name>
</gene>